<evidence type="ECO:0000256" key="11">
    <source>
        <dbReference type="ARBA" id="ARBA00022990"/>
    </source>
</evidence>
<evidence type="ECO:0000256" key="12">
    <source>
        <dbReference type="ARBA" id="ARBA00023128"/>
    </source>
</evidence>
<proteinExistence type="inferred from homology"/>
<keyword evidence="12" id="KW-0496">Mitochondrion</keyword>
<dbReference type="SUPFAM" id="SSF161084">
    <property type="entry name" value="MAPEG domain-like"/>
    <property type="match status" value="1"/>
</dbReference>
<dbReference type="PANTHER" id="PTHR10689:SF6">
    <property type="entry name" value="MICROSOMAL GLUTATHIONE S-TRANSFERASE 1"/>
    <property type="match status" value="1"/>
</dbReference>
<dbReference type="InterPro" id="IPR023352">
    <property type="entry name" value="MAPEG-like_dom_sf"/>
</dbReference>
<name>A0A9J6CLX2_POLVA</name>
<dbReference type="PANTHER" id="PTHR10689">
    <property type="entry name" value="MICROSOMAL GLUTATHIONE S-TRANSFERASE 1"/>
    <property type="match status" value="1"/>
</dbReference>
<evidence type="ECO:0000256" key="17">
    <source>
        <dbReference type="SAM" id="Phobius"/>
    </source>
</evidence>
<evidence type="ECO:0000256" key="2">
    <source>
        <dbReference type="ARBA" id="ARBA00004294"/>
    </source>
</evidence>
<evidence type="ECO:0000256" key="14">
    <source>
        <dbReference type="ARBA" id="ARBA00038540"/>
    </source>
</evidence>
<dbReference type="GO" id="GO:0005789">
    <property type="term" value="C:endoplasmic reticulum membrane"/>
    <property type="evidence" value="ECO:0007669"/>
    <property type="project" value="UniProtKB-SubCell"/>
</dbReference>
<keyword evidence="7 17" id="KW-0812">Transmembrane</keyword>
<dbReference type="Pfam" id="PF01124">
    <property type="entry name" value="MAPEG"/>
    <property type="match status" value="1"/>
</dbReference>
<dbReference type="AlphaFoldDB" id="A0A9J6CLX2"/>
<dbReference type="OrthoDB" id="193139at2759"/>
<evidence type="ECO:0000256" key="13">
    <source>
        <dbReference type="ARBA" id="ARBA00023136"/>
    </source>
</evidence>
<comment type="function">
    <text evidence="1">Conjugation of reduced glutathione to a wide number of exogenous and endogenous hydrophobic electrophiles.</text>
</comment>
<keyword evidence="11" id="KW-0007">Acetylation</keyword>
<dbReference type="Proteomes" id="UP001107558">
    <property type="component" value="Chromosome 1"/>
</dbReference>
<feature type="transmembrane region" description="Helical" evidence="17">
    <location>
        <begin position="81"/>
        <end position="105"/>
    </location>
</feature>
<comment type="catalytic activity">
    <reaction evidence="16">
        <text>RX + glutathione = an S-substituted glutathione + a halide anion + H(+)</text>
        <dbReference type="Rhea" id="RHEA:16437"/>
        <dbReference type="ChEBI" id="CHEBI:15378"/>
        <dbReference type="ChEBI" id="CHEBI:16042"/>
        <dbReference type="ChEBI" id="CHEBI:17792"/>
        <dbReference type="ChEBI" id="CHEBI:57925"/>
        <dbReference type="ChEBI" id="CHEBI:90779"/>
        <dbReference type="EC" id="2.5.1.18"/>
    </reaction>
    <physiologicalReaction direction="left-to-right" evidence="16">
        <dbReference type="Rhea" id="RHEA:16438"/>
    </physiologicalReaction>
</comment>
<evidence type="ECO:0000256" key="10">
    <source>
        <dbReference type="ARBA" id="ARBA00022989"/>
    </source>
</evidence>
<comment type="caution">
    <text evidence="18">The sequence shown here is derived from an EMBL/GenBank/DDBJ whole genome shotgun (WGS) entry which is preliminary data.</text>
</comment>
<dbReference type="EC" id="2.5.1.18" evidence="5"/>
<evidence type="ECO:0000313" key="18">
    <source>
        <dbReference type="EMBL" id="KAG5682643.1"/>
    </source>
</evidence>
<gene>
    <name evidence="18" type="ORF">PVAND_011982</name>
</gene>
<dbReference type="Gene3D" id="1.20.120.550">
    <property type="entry name" value="Membrane associated eicosanoid/glutathione metabolism-like domain"/>
    <property type="match status" value="1"/>
</dbReference>
<comment type="similarity">
    <text evidence="4">Belongs to the MAPEG family.</text>
</comment>
<evidence type="ECO:0000256" key="5">
    <source>
        <dbReference type="ARBA" id="ARBA00012452"/>
    </source>
</evidence>
<protein>
    <recommendedName>
        <fullName evidence="15">Microsomal glutathione S-transferase 1</fullName>
        <ecNumber evidence="5">2.5.1.18</ecNumber>
    </recommendedName>
</protein>
<sequence>MGILDAISLENEVFRAYAFWTAITVLKMLIMSPLTGRLRFKNKTFANAEDVKFTSPKGKAKFDDEEVERVRRAHRNDLENCIPFMIIGLFYVLTNPVASIAINIFRAGAISRILHTISYLNSLQPWRALSFFVCLGCTIYMSIQVAMFFY</sequence>
<feature type="transmembrane region" description="Helical" evidence="17">
    <location>
        <begin position="17"/>
        <end position="35"/>
    </location>
</feature>
<evidence type="ECO:0000256" key="7">
    <source>
        <dbReference type="ARBA" id="ARBA00022692"/>
    </source>
</evidence>
<evidence type="ECO:0000256" key="16">
    <source>
        <dbReference type="ARBA" id="ARBA00049385"/>
    </source>
</evidence>
<comment type="subunit">
    <text evidence="14">Homotrimer; The trimer binds only one molecule of glutathione.</text>
</comment>
<evidence type="ECO:0000256" key="4">
    <source>
        <dbReference type="ARBA" id="ARBA00010459"/>
    </source>
</evidence>
<accession>A0A9J6CLX2</accession>
<keyword evidence="10 17" id="KW-1133">Transmembrane helix</keyword>
<keyword evidence="19" id="KW-1185">Reference proteome</keyword>
<organism evidence="18 19">
    <name type="scientific">Polypedilum vanderplanki</name>
    <name type="common">Sleeping chironomid midge</name>
    <dbReference type="NCBI Taxonomy" id="319348"/>
    <lineage>
        <taxon>Eukaryota</taxon>
        <taxon>Metazoa</taxon>
        <taxon>Ecdysozoa</taxon>
        <taxon>Arthropoda</taxon>
        <taxon>Hexapoda</taxon>
        <taxon>Insecta</taxon>
        <taxon>Pterygota</taxon>
        <taxon>Neoptera</taxon>
        <taxon>Endopterygota</taxon>
        <taxon>Diptera</taxon>
        <taxon>Nematocera</taxon>
        <taxon>Chironomoidea</taxon>
        <taxon>Chironomidae</taxon>
        <taxon>Chironominae</taxon>
        <taxon>Polypedilum</taxon>
        <taxon>Polypedilum</taxon>
    </lineage>
</organism>
<evidence type="ECO:0000256" key="9">
    <source>
        <dbReference type="ARBA" id="ARBA00022824"/>
    </source>
</evidence>
<dbReference type="GO" id="GO:0004364">
    <property type="term" value="F:glutathione transferase activity"/>
    <property type="evidence" value="ECO:0007669"/>
    <property type="project" value="UniProtKB-EC"/>
</dbReference>
<keyword evidence="8" id="KW-1000">Mitochondrion outer membrane</keyword>
<keyword evidence="9" id="KW-0256">Endoplasmic reticulum</keyword>
<dbReference type="InterPro" id="IPR001129">
    <property type="entry name" value="Membr-assoc_MAPEG"/>
</dbReference>
<keyword evidence="13 17" id="KW-0472">Membrane</keyword>
<feature type="transmembrane region" description="Helical" evidence="17">
    <location>
        <begin position="125"/>
        <end position="149"/>
    </location>
</feature>
<keyword evidence="6" id="KW-0808">Transferase</keyword>
<evidence type="ECO:0000256" key="8">
    <source>
        <dbReference type="ARBA" id="ARBA00022787"/>
    </source>
</evidence>
<evidence type="ECO:0000256" key="3">
    <source>
        <dbReference type="ARBA" id="ARBA00004477"/>
    </source>
</evidence>
<dbReference type="GO" id="GO:0005741">
    <property type="term" value="C:mitochondrial outer membrane"/>
    <property type="evidence" value="ECO:0007669"/>
    <property type="project" value="UniProtKB-SubCell"/>
</dbReference>
<evidence type="ECO:0000256" key="6">
    <source>
        <dbReference type="ARBA" id="ARBA00022679"/>
    </source>
</evidence>
<evidence type="ECO:0000313" key="19">
    <source>
        <dbReference type="Proteomes" id="UP001107558"/>
    </source>
</evidence>
<dbReference type="EMBL" id="JADBJN010000001">
    <property type="protein sequence ID" value="KAG5682643.1"/>
    <property type="molecule type" value="Genomic_DNA"/>
</dbReference>
<comment type="subcellular location">
    <subcellularLocation>
        <location evidence="3">Endoplasmic reticulum membrane</location>
        <topology evidence="3">Multi-pass membrane protein</topology>
    </subcellularLocation>
    <subcellularLocation>
        <location evidence="2">Mitochondrion outer membrane</location>
    </subcellularLocation>
</comment>
<evidence type="ECO:0000256" key="1">
    <source>
        <dbReference type="ARBA" id="ARBA00003701"/>
    </source>
</evidence>
<dbReference type="InterPro" id="IPR040162">
    <property type="entry name" value="MGST1-like"/>
</dbReference>
<dbReference type="FunFam" id="1.20.120.550:FF:000002">
    <property type="entry name" value="Microsomal glutathione S-transferase 1"/>
    <property type="match status" value="1"/>
</dbReference>
<reference evidence="18" key="1">
    <citation type="submission" date="2021-03" db="EMBL/GenBank/DDBJ databases">
        <title>Chromosome level genome of the anhydrobiotic midge Polypedilum vanderplanki.</title>
        <authorList>
            <person name="Yoshida Y."/>
            <person name="Kikawada T."/>
            <person name="Gusev O."/>
        </authorList>
    </citation>
    <scope>NUCLEOTIDE SEQUENCE</scope>
    <source>
        <strain evidence="18">NIAS01</strain>
        <tissue evidence="18">Whole body or cell culture</tissue>
    </source>
</reference>
<evidence type="ECO:0000256" key="15">
    <source>
        <dbReference type="ARBA" id="ARBA00039397"/>
    </source>
</evidence>